<feature type="compositionally biased region" description="Acidic residues" evidence="1">
    <location>
        <begin position="98"/>
        <end position="111"/>
    </location>
</feature>
<evidence type="ECO:0000256" key="1">
    <source>
        <dbReference type="SAM" id="MobiDB-lite"/>
    </source>
</evidence>
<organism evidence="2 3">
    <name type="scientific">Tulasnella calospora MUT 4182</name>
    <dbReference type="NCBI Taxonomy" id="1051891"/>
    <lineage>
        <taxon>Eukaryota</taxon>
        <taxon>Fungi</taxon>
        <taxon>Dikarya</taxon>
        <taxon>Basidiomycota</taxon>
        <taxon>Agaricomycotina</taxon>
        <taxon>Agaricomycetes</taxon>
        <taxon>Cantharellales</taxon>
        <taxon>Tulasnellaceae</taxon>
        <taxon>Tulasnella</taxon>
    </lineage>
</organism>
<dbReference type="OrthoDB" id="10528804at2759"/>
<dbReference type="EMBL" id="KN823198">
    <property type="protein sequence ID" value="KIO19886.1"/>
    <property type="molecule type" value="Genomic_DNA"/>
</dbReference>
<feature type="compositionally biased region" description="Polar residues" evidence="1">
    <location>
        <begin position="31"/>
        <end position="44"/>
    </location>
</feature>
<dbReference type="Proteomes" id="UP000054248">
    <property type="component" value="Unassembled WGS sequence"/>
</dbReference>
<protein>
    <submittedName>
        <fullName evidence="2">Uncharacterized protein</fullName>
    </submittedName>
</protein>
<reference evidence="3" key="2">
    <citation type="submission" date="2015-01" db="EMBL/GenBank/DDBJ databases">
        <title>Evolutionary Origins and Diversification of the Mycorrhizal Mutualists.</title>
        <authorList>
            <consortium name="DOE Joint Genome Institute"/>
            <consortium name="Mycorrhizal Genomics Consortium"/>
            <person name="Kohler A."/>
            <person name="Kuo A."/>
            <person name="Nagy L.G."/>
            <person name="Floudas D."/>
            <person name="Copeland A."/>
            <person name="Barry K.W."/>
            <person name="Cichocki N."/>
            <person name="Veneault-Fourrey C."/>
            <person name="LaButti K."/>
            <person name="Lindquist E.A."/>
            <person name="Lipzen A."/>
            <person name="Lundell T."/>
            <person name="Morin E."/>
            <person name="Murat C."/>
            <person name="Riley R."/>
            <person name="Ohm R."/>
            <person name="Sun H."/>
            <person name="Tunlid A."/>
            <person name="Henrissat B."/>
            <person name="Grigoriev I.V."/>
            <person name="Hibbett D.S."/>
            <person name="Martin F."/>
        </authorList>
    </citation>
    <scope>NUCLEOTIDE SEQUENCE [LARGE SCALE GENOMIC DNA]</scope>
    <source>
        <strain evidence="3">MUT 4182</strain>
    </source>
</reference>
<gene>
    <name evidence="2" type="ORF">M407DRAFT_143240</name>
</gene>
<feature type="region of interest" description="Disordered" evidence="1">
    <location>
        <begin position="63"/>
        <end position="138"/>
    </location>
</feature>
<feature type="region of interest" description="Disordered" evidence="1">
    <location>
        <begin position="1"/>
        <end position="44"/>
    </location>
</feature>
<dbReference type="HOGENOM" id="CLU_1856760_0_0_1"/>
<evidence type="ECO:0000313" key="2">
    <source>
        <dbReference type="EMBL" id="KIO19886.1"/>
    </source>
</evidence>
<reference evidence="2 3" key="1">
    <citation type="submission" date="2014-04" db="EMBL/GenBank/DDBJ databases">
        <authorList>
            <consortium name="DOE Joint Genome Institute"/>
            <person name="Kuo A."/>
            <person name="Girlanda M."/>
            <person name="Perotto S."/>
            <person name="Kohler A."/>
            <person name="Nagy L.G."/>
            <person name="Floudas D."/>
            <person name="Copeland A."/>
            <person name="Barry K.W."/>
            <person name="Cichocki N."/>
            <person name="Veneault-Fourrey C."/>
            <person name="LaButti K."/>
            <person name="Lindquist E.A."/>
            <person name="Lipzen A."/>
            <person name="Lundell T."/>
            <person name="Morin E."/>
            <person name="Murat C."/>
            <person name="Sun H."/>
            <person name="Tunlid A."/>
            <person name="Henrissat B."/>
            <person name="Grigoriev I.V."/>
            <person name="Hibbett D.S."/>
            <person name="Martin F."/>
            <person name="Nordberg H.P."/>
            <person name="Cantor M.N."/>
            <person name="Hua S.X."/>
        </authorList>
    </citation>
    <scope>NUCLEOTIDE SEQUENCE [LARGE SCALE GENOMIC DNA]</scope>
    <source>
        <strain evidence="2 3">MUT 4182</strain>
    </source>
</reference>
<feature type="compositionally biased region" description="Polar residues" evidence="1">
    <location>
        <begin position="119"/>
        <end position="130"/>
    </location>
</feature>
<dbReference type="AlphaFoldDB" id="A0A0C3Q7B8"/>
<name>A0A0C3Q7B8_9AGAM</name>
<accession>A0A0C3Q7B8</accession>
<evidence type="ECO:0000313" key="3">
    <source>
        <dbReference type="Proteomes" id="UP000054248"/>
    </source>
</evidence>
<proteinExistence type="predicted"/>
<keyword evidence="3" id="KW-1185">Reference proteome</keyword>
<sequence length="138" mass="14705">MSDPPAPDADQVTTDCTPPSPPLVTRAIPEASNQSGTAIKQYGSNRPAAAMARYKFAELNRASYSSEDAVPGASSDDIAHSKTQGSAARRVKRTHDDMEYDDEIEEADEENALPPKGATSKTKATVSQMLSPHGVLFI</sequence>